<feature type="transmembrane region" description="Helical" evidence="1">
    <location>
        <begin position="110"/>
        <end position="131"/>
    </location>
</feature>
<feature type="transmembrane region" description="Helical" evidence="1">
    <location>
        <begin position="58"/>
        <end position="78"/>
    </location>
</feature>
<evidence type="ECO:0000256" key="1">
    <source>
        <dbReference type="SAM" id="Phobius"/>
    </source>
</evidence>
<sequence length="142" mass="15885">MDDDSSQLLRPSLTDILYVIFLRIVALSCLWFGLTYWGMLVGYSDGGFGRFDLLSLPWRAAATSLAVIFPVAALGLWLASSWGPVIWTIAAGLQLAMFVVWTQTFGDHRIVVISHILVAAVYVTFRAAIWFQGRQRAEPYKI</sequence>
<organism evidence="2 3">
    <name type="scientific">Rhizobium halophytocola</name>
    <dbReference type="NCBI Taxonomy" id="735519"/>
    <lineage>
        <taxon>Bacteria</taxon>
        <taxon>Pseudomonadati</taxon>
        <taxon>Pseudomonadota</taxon>
        <taxon>Alphaproteobacteria</taxon>
        <taxon>Hyphomicrobiales</taxon>
        <taxon>Rhizobiaceae</taxon>
        <taxon>Rhizobium/Agrobacterium group</taxon>
        <taxon>Rhizobium</taxon>
    </lineage>
</organism>
<reference evidence="2 3" key="1">
    <citation type="submission" date="2021-03" db="EMBL/GenBank/DDBJ databases">
        <title>Genomic Encyclopedia of Type Strains, Phase IV (KMG-IV): sequencing the most valuable type-strain genomes for metagenomic binning, comparative biology and taxonomic classification.</title>
        <authorList>
            <person name="Goeker M."/>
        </authorList>
    </citation>
    <scope>NUCLEOTIDE SEQUENCE [LARGE SCALE GENOMIC DNA]</scope>
    <source>
        <strain evidence="2 3">DSM 21600</strain>
    </source>
</reference>
<evidence type="ECO:0000313" key="2">
    <source>
        <dbReference type="EMBL" id="MBP1850691.1"/>
    </source>
</evidence>
<dbReference type="Pfam" id="PF19660">
    <property type="entry name" value="DUF6163"/>
    <property type="match status" value="1"/>
</dbReference>
<comment type="caution">
    <text evidence="2">The sequence shown here is derived from an EMBL/GenBank/DDBJ whole genome shotgun (WGS) entry which is preliminary data.</text>
</comment>
<keyword evidence="1" id="KW-1133">Transmembrane helix</keyword>
<dbReference type="Proteomes" id="UP000759443">
    <property type="component" value="Unassembled WGS sequence"/>
</dbReference>
<keyword evidence="1" id="KW-0812">Transmembrane</keyword>
<feature type="transmembrane region" description="Helical" evidence="1">
    <location>
        <begin position="16"/>
        <end position="38"/>
    </location>
</feature>
<protein>
    <recommendedName>
        <fullName evidence="4">Transmembrane protein</fullName>
    </recommendedName>
</protein>
<keyword evidence="3" id="KW-1185">Reference proteome</keyword>
<dbReference type="InterPro" id="IPR046161">
    <property type="entry name" value="DUF6163"/>
</dbReference>
<proteinExistence type="predicted"/>
<keyword evidence="1" id="KW-0472">Membrane</keyword>
<accession>A0ABS4DYD7</accession>
<gene>
    <name evidence="2" type="ORF">J2Z17_002128</name>
</gene>
<evidence type="ECO:0008006" key="4">
    <source>
        <dbReference type="Google" id="ProtNLM"/>
    </source>
</evidence>
<evidence type="ECO:0000313" key="3">
    <source>
        <dbReference type="Proteomes" id="UP000759443"/>
    </source>
</evidence>
<name>A0ABS4DYD7_9HYPH</name>
<feature type="transmembrane region" description="Helical" evidence="1">
    <location>
        <begin position="85"/>
        <end position="104"/>
    </location>
</feature>
<dbReference type="EMBL" id="JAGGJU010000005">
    <property type="protein sequence ID" value="MBP1850691.1"/>
    <property type="molecule type" value="Genomic_DNA"/>
</dbReference>
<dbReference type="RefSeq" id="WP_209944680.1">
    <property type="nucleotide sequence ID" value="NZ_JAGGJU010000005.1"/>
</dbReference>